<dbReference type="InterPro" id="IPR056520">
    <property type="entry name" value="ARM_KDM8_N"/>
</dbReference>
<dbReference type="Gene3D" id="2.60.120.650">
    <property type="entry name" value="Cupin"/>
    <property type="match status" value="1"/>
</dbReference>
<evidence type="ECO:0000313" key="10">
    <source>
        <dbReference type="Proteomes" id="UP001303046"/>
    </source>
</evidence>
<dbReference type="SUPFAM" id="SSF51197">
    <property type="entry name" value="Clavaminate synthase-like"/>
    <property type="match status" value="1"/>
</dbReference>
<evidence type="ECO:0000313" key="9">
    <source>
        <dbReference type="EMBL" id="KAK6740689.1"/>
    </source>
</evidence>
<keyword evidence="7" id="KW-0539">Nucleus</keyword>
<evidence type="ECO:0000256" key="3">
    <source>
        <dbReference type="ARBA" id="ARBA00022723"/>
    </source>
</evidence>
<keyword evidence="3" id="KW-0479">Metal-binding</keyword>
<gene>
    <name evidence="9" type="primary">Necator_chrIII.g9643</name>
    <name evidence="9" type="ORF">RB195_008878</name>
</gene>
<comment type="cofactor">
    <cofactor evidence="1">
        <name>Fe(2+)</name>
        <dbReference type="ChEBI" id="CHEBI:29033"/>
    </cofactor>
</comment>
<comment type="subcellular location">
    <subcellularLocation>
        <location evidence="2">Nucleus</location>
    </subcellularLocation>
</comment>
<evidence type="ECO:0000256" key="5">
    <source>
        <dbReference type="ARBA" id="ARBA00023002"/>
    </source>
</evidence>
<keyword evidence="5" id="KW-0560">Oxidoreductase</keyword>
<dbReference type="EMBL" id="JAVFWL010000003">
    <property type="protein sequence ID" value="KAK6740689.1"/>
    <property type="molecule type" value="Genomic_DNA"/>
</dbReference>
<keyword evidence="10" id="KW-1185">Reference proteome</keyword>
<dbReference type="Proteomes" id="UP001303046">
    <property type="component" value="Unassembled WGS sequence"/>
</dbReference>
<reference evidence="9 10" key="1">
    <citation type="submission" date="2023-08" db="EMBL/GenBank/DDBJ databases">
        <title>A Necator americanus chromosomal reference genome.</title>
        <authorList>
            <person name="Ilik V."/>
            <person name="Petrzelkova K.J."/>
            <person name="Pardy F."/>
            <person name="Fuh T."/>
            <person name="Niatou-Singa F.S."/>
            <person name="Gouil Q."/>
            <person name="Baker L."/>
            <person name="Ritchie M.E."/>
            <person name="Jex A.R."/>
            <person name="Gazzola D."/>
            <person name="Li H."/>
            <person name="Toshio Fujiwara R."/>
            <person name="Zhan B."/>
            <person name="Aroian R.V."/>
            <person name="Pafco B."/>
            <person name="Schwarz E.M."/>
        </authorList>
    </citation>
    <scope>NUCLEOTIDE SEQUENCE [LARGE SCALE GENOMIC DNA]</scope>
    <source>
        <strain evidence="9 10">Aroian</strain>
        <tissue evidence="9">Whole animal</tissue>
    </source>
</reference>
<evidence type="ECO:0000256" key="1">
    <source>
        <dbReference type="ARBA" id="ARBA00001954"/>
    </source>
</evidence>
<dbReference type="InterPro" id="IPR003347">
    <property type="entry name" value="JmjC_dom"/>
</dbReference>
<dbReference type="Pfam" id="PF13621">
    <property type="entry name" value="Cupin_8"/>
    <property type="match status" value="1"/>
</dbReference>
<evidence type="ECO:0000256" key="7">
    <source>
        <dbReference type="ARBA" id="ARBA00023242"/>
    </source>
</evidence>
<evidence type="ECO:0000256" key="4">
    <source>
        <dbReference type="ARBA" id="ARBA00022964"/>
    </source>
</evidence>
<dbReference type="InterPro" id="IPR041667">
    <property type="entry name" value="Cupin_8"/>
</dbReference>
<evidence type="ECO:0000259" key="8">
    <source>
        <dbReference type="PROSITE" id="PS51184"/>
    </source>
</evidence>
<protein>
    <recommendedName>
        <fullName evidence="8">JmjC domain-containing protein</fullName>
    </recommendedName>
</protein>
<name>A0ABR1CQQ8_NECAM</name>
<dbReference type="PANTHER" id="PTHR12461">
    <property type="entry name" value="HYPOXIA-INDUCIBLE FACTOR 1 ALPHA INHIBITOR-RELATED"/>
    <property type="match status" value="1"/>
</dbReference>
<keyword evidence="4" id="KW-0223">Dioxygenase</keyword>
<comment type="caution">
    <text evidence="9">The sequence shown here is derived from an EMBL/GenBank/DDBJ whole genome shotgun (WGS) entry which is preliminary data.</text>
</comment>
<keyword evidence="6" id="KW-0408">Iron</keyword>
<dbReference type="Pfam" id="PF24472">
    <property type="entry name" value="ARM_KDM8_N"/>
    <property type="match status" value="1"/>
</dbReference>
<accession>A0ABR1CQQ8</accession>
<dbReference type="SMART" id="SM00558">
    <property type="entry name" value="JmjC"/>
    <property type="match status" value="1"/>
</dbReference>
<proteinExistence type="predicted"/>
<evidence type="ECO:0000256" key="6">
    <source>
        <dbReference type="ARBA" id="ARBA00023004"/>
    </source>
</evidence>
<feature type="domain" description="JmjC" evidence="8">
    <location>
        <begin position="410"/>
        <end position="554"/>
    </location>
</feature>
<sequence>MFTSRNSISVTRVELGSEQEDAVAAFINEGTSLQNETDATFAATDKSGAILGVCIARIGTSFVTLKPFLRGNGKNDAIVLKLLVKKAVKWARDEYPQLLFITEVERKDIDEYERIGFLKVDHPGSFTTRLLFPPHYSQIKELLVYCCTNDDKFIHDTINLLEKILAFKFVPLVVLHHLLDVYKLGNSIVETFVRVASHVQHVQEVIDVSVEQSKTVIKEESLLLDHAWERLNTGHFSEVDECWRRLYAAVSLVKAVRLACAGQYLHAIAAVDLGLLMGNGIPDQLLQRYAQFCDHSLPPPTPIEENKISLSVPKRLPNSVQIPVCTDLSKWEFVDQYLARSEPVIVKGLNSDWPAVKNWSFEYLHRILSHRVVPVEQGSKYTDADWAQKLMTGSEFFHTCTLPLDEKGPLYLAQHRLFNQVPQLCDDFSLPLYCDHCEFEDVDKNCWIGPGGTVSPLHTDPRENLFCQITGRKFFRMVSSSESDKVYAFRDGIITNTSQVDVLNPDLEKYPEFANAKCWDGVVEDGDVLFIPKGWWHLVTSLTNSVSISFWFDK</sequence>
<organism evidence="9 10">
    <name type="scientific">Necator americanus</name>
    <name type="common">Human hookworm</name>
    <dbReference type="NCBI Taxonomy" id="51031"/>
    <lineage>
        <taxon>Eukaryota</taxon>
        <taxon>Metazoa</taxon>
        <taxon>Ecdysozoa</taxon>
        <taxon>Nematoda</taxon>
        <taxon>Chromadorea</taxon>
        <taxon>Rhabditida</taxon>
        <taxon>Rhabditina</taxon>
        <taxon>Rhabditomorpha</taxon>
        <taxon>Strongyloidea</taxon>
        <taxon>Ancylostomatidae</taxon>
        <taxon>Bunostominae</taxon>
        <taxon>Necator</taxon>
    </lineage>
</organism>
<dbReference type="PROSITE" id="PS51184">
    <property type="entry name" value="JMJC"/>
    <property type="match status" value="1"/>
</dbReference>
<dbReference type="PANTHER" id="PTHR12461:SF105">
    <property type="entry name" value="HYPOXIA-INDUCIBLE FACTOR 1-ALPHA INHIBITOR"/>
    <property type="match status" value="1"/>
</dbReference>
<evidence type="ECO:0000256" key="2">
    <source>
        <dbReference type="ARBA" id="ARBA00004123"/>
    </source>
</evidence>